<dbReference type="InterPro" id="IPR002300">
    <property type="entry name" value="aa-tRNA-synth_Ia"/>
</dbReference>
<dbReference type="Gene3D" id="3.40.50.620">
    <property type="entry name" value="HUPs"/>
    <property type="match status" value="2"/>
</dbReference>
<dbReference type="PROSITE" id="PS00178">
    <property type="entry name" value="AA_TRNA_LIGASE_I"/>
    <property type="match status" value="1"/>
</dbReference>
<evidence type="ECO:0000256" key="8">
    <source>
        <dbReference type="ARBA" id="ARBA00047469"/>
    </source>
</evidence>
<keyword evidence="2 9" id="KW-0963">Cytoplasm</keyword>
<dbReference type="InterPro" id="IPR001412">
    <property type="entry name" value="aa-tRNA-synth_I_CS"/>
</dbReference>
<dbReference type="EMBL" id="UPPP01000061">
    <property type="protein sequence ID" value="VBB06111.1"/>
    <property type="molecule type" value="Genomic_DNA"/>
</dbReference>
<keyword evidence="5 9" id="KW-0067">ATP-binding</keyword>
<accession>A0A498R3W7</accession>
<evidence type="ECO:0000313" key="15">
    <source>
        <dbReference type="EMBL" id="VBB06111.1"/>
    </source>
</evidence>
<evidence type="ECO:0000256" key="2">
    <source>
        <dbReference type="ARBA" id="ARBA00022490"/>
    </source>
</evidence>
<dbReference type="SUPFAM" id="SSF52374">
    <property type="entry name" value="Nucleotidylyl transferase"/>
    <property type="match status" value="1"/>
</dbReference>
<evidence type="ECO:0000256" key="9">
    <source>
        <dbReference type="HAMAP-Rule" id="MF_00049"/>
    </source>
</evidence>
<dbReference type="InterPro" id="IPR015413">
    <property type="entry name" value="Methionyl/Leucyl_tRNA_Synth"/>
</dbReference>
<evidence type="ECO:0000256" key="1">
    <source>
        <dbReference type="ARBA" id="ARBA00005594"/>
    </source>
</evidence>
<name>A0A498R3W7_9FIRM</name>
<evidence type="ECO:0000256" key="5">
    <source>
        <dbReference type="ARBA" id="ARBA00022840"/>
    </source>
</evidence>
<evidence type="ECO:0000259" key="14">
    <source>
        <dbReference type="Pfam" id="PF13603"/>
    </source>
</evidence>
<feature type="short sequence motif" description="'KMSKS' region" evidence="9">
    <location>
        <begin position="582"/>
        <end position="586"/>
    </location>
</feature>
<dbReference type="CDD" id="cd07958">
    <property type="entry name" value="Anticodon_Ia_Leu_BEm"/>
    <property type="match status" value="1"/>
</dbReference>
<dbReference type="GO" id="GO:0004823">
    <property type="term" value="F:leucine-tRNA ligase activity"/>
    <property type="evidence" value="ECO:0007669"/>
    <property type="project" value="UniProtKB-UniRule"/>
</dbReference>
<comment type="subcellular location">
    <subcellularLocation>
        <location evidence="9">Cytoplasm</location>
    </subcellularLocation>
</comment>
<dbReference type="PANTHER" id="PTHR43740">
    <property type="entry name" value="LEUCYL-TRNA SYNTHETASE"/>
    <property type="match status" value="1"/>
</dbReference>
<keyword evidence="4 9" id="KW-0547">Nucleotide-binding</keyword>
<dbReference type="SUPFAM" id="SSF47323">
    <property type="entry name" value="Anticodon-binding domain of a subclass of class I aminoacyl-tRNA synthetases"/>
    <property type="match status" value="1"/>
</dbReference>
<evidence type="ECO:0000256" key="6">
    <source>
        <dbReference type="ARBA" id="ARBA00022917"/>
    </source>
</evidence>
<dbReference type="CDD" id="cd00812">
    <property type="entry name" value="LeuRS_core"/>
    <property type="match status" value="1"/>
</dbReference>
<dbReference type="Pfam" id="PF00133">
    <property type="entry name" value="tRNA-synt_1"/>
    <property type="match status" value="1"/>
</dbReference>
<dbReference type="InterPro" id="IPR009008">
    <property type="entry name" value="Val/Leu/Ile-tRNA-synth_edit"/>
</dbReference>
<dbReference type="Gene3D" id="3.10.20.590">
    <property type="match status" value="1"/>
</dbReference>
<evidence type="ECO:0000256" key="10">
    <source>
        <dbReference type="RuleBase" id="RU363035"/>
    </source>
</evidence>
<evidence type="ECO:0000259" key="13">
    <source>
        <dbReference type="Pfam" id="PF09334"/>
    </source>
</evidence>
<dbReference type="Proteomes" id="UP000277811">
    <property type="component" value="Unassembled WGS sequence"/>
</dbReference>
<organism evidence="15 16">
    <name type="scientific">Lucifera butyrica</name>
    <dbReference type="NCBI Taxonomy" id="1351585"/>
    <lineage>
        <taxon>Bacteria</taxon>
        <taxon>Bacillati</taxon>
        <taxon>Bacillota</taxon>
        <taxon>Negativicutes</taxon>
        <taxon>Veillonellales</taxon>
        <taxon>Veillonellaceae</taxon>
        <taxon>Lucifera</taxon>
    </lineage>
</organism>
<sequence length="827" mass="94354">MNERYFPREIEAKWQKEWAEQGAFVTEIDRKMPEYYVLEMFPYPSGHLHMGHVRNYSIGDVVARFKSMQGFNVLHPMGWDAFGMPAENAAIKHGIHPATWTWDNIANMRRQQQELGLSYDWNREVATCHPDYYRWTQWLFLLFYERGLAYKKKAAVNWCNDCNTVLANEQVVDGHCWRCDSVVVKKELEQWFFKITEYADRLLADLNELKGWPDRVKTMQENWIGRSEGAEFSFYVPELDEKIPVYTTRQDTVFGVTYIVLAPEHPLVEKLTDRKPAAKAVREFVNRIRNLSEINRTSTDTEKEGMFTGACAVHPFTGEQIPIWIANYVLMEYGTGAVMGVPAHDERDWQFATKYNLAKRLVIQPPEHSLEITAMSGAYDGPGFLINSGDFTGMDNEAAKAAIAAWLEEKEIGKRRVNYRLRDWLVSRQRYWGAPIPIIYCPVCGTVPVPKKDLPVLLPEKVSFEAGAVSPLAQAEEFVKCRCPQCGGEGRRETDTMDTFICSSWYYFRYTSPHSANEPFDTVKANHWMPVDQYIGGIEHAILHLLYSRFFTKVLKDAGLISVNEPFKNLLTQGMVIKDGAKMSKSKGNVVSPEEIIGKYGADTARLFILFAAPPERDLEWSDQGVEGAYRFLGRLWRIVYFYSGLVAGQTEQEYDPASLGKEEKELRRVVHLTIKKVTDDIGERFNFNTAISAIMELVNAIYAFREQVPQPNGGLIREAIAALLRLLAPFAPHITEELWSCTLAQGSVHKQPWPVFDPEAIKTEEVEVVLQINGKVRDKIVVPVGLLPQELEEKALAQDKVKALIAGKQVVKVICVPQKLVNIVIR</sequence>
<feature type="domain" description="Aminoacyl-tRNA synthetase class Ia" evidence="11">
    <location>
        <begin position="421"/>
        <end position="622"/>
    </location>
</feature>
<evidence type="ECO:0000256" key="7">
    <source>
        <dbReference type="ARBA" id="ARBA00023146"/>
    </source>
</evidence>
<evidence type="ECO:0000256" key="3">
    <source>
        <dbReference type="ARBA" id="ARBA00022598"/>
    </source>
</evidence>
<keyword evidence="7 9" id="KW-0030">Aminoacyl-tRNA synthetase</keyword>
<dbReference type="FunFam" id="3.40.50.620:FF:000100">
    <property type="entry name" value="probable leucine--tRNA ligase, mitochondrial"/>
    <property type="match status" value="1"/>
</dbReference>
<keyword evidence="16" id="KW-1185">Reference proteome</keyword>
<dbReference type="OrthoDB" id="9810365at2"/>
<dbReference type="Gene3D" id="1.10.730.10">
    <property type="entry name" value="Isoleucyl-tRNA Synthetase, Domain 1"/>
    <property type="match status" value="1"/>
</dbReference>
<dbReference type="GO" id="GO:0005829">
    <property type="term" value="C:cytosol"/>
    <property type="evidence" value="ECO:0007669"/>
    <property type="project" value="TreeGrafter"/>
</dbReference>
<dbReference type="SUPFAM" id="SSF50677">
    <property type="entry name" value="ValRS/IleRS/LeuRS editing domain"/>
    <property type="match status" value="1"/>
</dbReference>
<proteinExistence type="inferred from homology"/>
<comment type="catalytic activity">
    <reaction evidence="8 9">
        <text>tRNA(Leu) + L-leucine + ATP = L-leucyl-tRNA(Leu) + AMP + diphosphate</text>
        <dbReference type="Rhea" id="RHEA:11688"/>
        <dbReference type="Rhea" id="RHEA-COMP:9613"/>
        <dbReference type="Rhea" id="RHEA-COMP:9622"/>
        <dbReference type="ChEBI" id="CHEBI:30616"/>
        <dbReference type="ChEBI" id="CHEBI:33019"/>
        <dbReference type="ChEBI" id="CHEBI:57427"/>
        <dbReference type="ChEBI" id="CHEBI:78442"/>
        <dbReference type="ChEBI" id="CHEBI:78494"/>
        <dbReference type="ChEBI" id="CHEBI:456215"/>
        <dbReference type="EC" id="6.1.1.4"/>
    </reaction>
</comment>
<dbReference type="InterPro" id="IPR009080">
    <property type="entry name" value="tRNAsynth_Ia_anticodon-bd"/>
</dbReference>
<gene>
    <name evidence="9" type="primary">leuS</name>
    <name evidence="15" type="ORF">LUCI_1326</name>
</gene>
<evidence type="ECO:0000259" key="12">
    <source>
        <dbReference type="Pfam" id="PF08264"/>
    </source>
</evidence>
<keyword evidence="3 9" id="KW-0436">Ligase</keyword>
<comment type="similarity">
    <text evidence="1 9 10">Belongs to the class-I aminoacyl-tRNA synthetase family.</text>
</comment>
<evidence type="ECO:0000256" key="4">
    <source>
        <dbReference type="ARBA" id="ARBA00022741"/>
    </source>
</evidence>
<dbReference type="AlphaFoldDB" id="A0A498R3W7"/>
<dbReference type="EC" id="6.1.1.4" evidence="9"/>
<evidence type="ECO:0000259" key="11">
    <source>
        <dbReference type="Pfam" id="PF00133"/>
    </source>
</evidence>
<dbReference type="Pfam" id="PF08264">
    <property type="entry name" value="Anticodon_1"/>
    <property type="match status" value="1"/>
</dbReference>
<dbReference type="PANTHER" id="PTHR43740:SF2">
    <property type="entry name" value="LEUCINE--TRNA LIGASE, MITOCHONDRIAL"/>
    <property type="match status" value="1"/>
</dbReference>
<feature type="binding site" evidence="9">
    <location>
        <position position="585"/>
    </location>
    <ligand>
        <name>ATP</name>
        <dbReference type="ChEBI" id="CHEBI:30616"/>
    </ligand>
</feature>
<dbReference type="InterPro" id="IPR014729">
    <property type="entry name" value="Rossmann-like_a/b/a_fold"/>
</dbReference>
<dbReference type="HAMAP" id="MF_00049_B">
    <property type="entry name" value="Leu_tRNA_synth_B"/>
    <property type="match status" value="1"/>
</dbReference>
<feature type="domain" description="Methionyl/Valyl/Leucyl/Isoleucyl-tRNA synthetase anticodon-binding" evidence="12">
    <location>
        <begin position="665"/>
        <end position="784"/>
    </location>
</feature>
<dbReference type="FunFam" id="3.40.50.620:FF:000003">
    <property type="entry name" value="Leucine--tRNA ligase"/>
    <property type="match status" value="1"/>
</dbReference>
<dbReference type="GO" id="GO:0006429">
    <property type="term" value="P:leucyl-tRNA aminoacylation"/>
    <property type="evidence" value="ECO:0007669"/>
    <property type="project" value="UniProtKB-UniRule"/>
</dbReference>
<dbReference type="GO" id="GO:0005524">
    <property type="term" value="F:ATP binding"/>
    <property type="evidence" value="ECO:0007669"/>
    <property type="project" value="UniProtKB-UniRule"/>
</dbReference>
<protein>
    <recommendedName>
        <fullName evidence="9">Leucine--tRNA ligase</fullName>
        <ecNumber evidence="9">6.1.1.4</ecNumber>
    </recommendedName>
    <alternativeName>
        <fullName evidence="9">Leucyl-tRNA synthetase</fullName>
        <shortName evidence="9">LeuRS</shortName>
    </alternativeName>
</protein>
<feature type="short sequence motif" description="'HIGH' region" evidence="9">
    <location>
        <begin position="42"/>
        <end position="52"/>
    </location>
</feature>
<dbReference type="Pfam" id="PF13603">
    <property type="entry name" value="tRNA-synt_1_2"/>
    <property type="match status" value="1"/>
</dbReference>
<dbReference type="PRINTS" id="PR00985">
    <property type="entry name" value="TRNASYNTHLEU"/>
</dbReference>
<dbReference type="GO" id="GO:0002161">
    <property type="term" value="F:aminoacyl-tRNA deacylase activity"/>
    <property type="evidence" value="ECO:0007669"/>
    <property type="project" value="InterPro"/>
</dbReference>
<feature type="domain" description="Methionyl/Leucyl tRNA synthetase" evidence="13">
    <location>
        <begin position="37"/>
        <end position="180"/>
    </location>
</feature>
<dbReference type="InterPro" id="IPR013155">
    <property type="entry name" value="M/V/L/I-tRNA-synth_anticd-bd"/>
</dbReference>
<evidence type="ECO:0000313" key="16">
    <source>
        <dbReference type="Proteomes" id="UP000277811"/>
    </source>
</evidence>
<dbReference type="NCBIfam" id="TIGR00396">
    <property type="entry name" value="leuS_bact"/>
    <property type="match status" value="1"/>
</dbReference>
<reference evidence="15 16" key="1">
    <citation type="submission" date="2018-06" db="EMBL/GenBank/DDBJ databases">
        <authorList>
            <person name="Strepis N."/>
        </authorList>
    </citation>
    <scope>NUCLEOTIDE SEQUENCE [LARGE SCALE GENOMIC DNA]</scope>
    <source>
        <strain evidence="15">LUCI</strain>
    </source>
</reference>
<keyword evidence="6 9" id="KW-0648">Protein biosynthesis</keyword>
<dbReference type="InterPro" id="IPR025709">
    <property type="entry name" value="Leu_tRNA-synth_edit"/>
</dbReference>
<dbReference type="Pfam" id="PF09334">
    <property type="entry name" value="tRNA-synt_1g"/>
    <property type="match status" value="1"/>
</dbReference>
<dbReference type="InterPro" id="IPR002302">
    <property type="entry name" value="Leu-tRNA-ligase"/>
</dbReference>
<dbReference type="FunFam" id="1.10.730.10:FF:000011">
    <property type="entry name" value="Leucine--tRNA ligase chloroplastic/mitochondrial"/>
    <property type="match status" value="1"/>
</dbReference>
<dbReference type="RefSeq" id="WP_122627067.1">
    <property type="nucleotide sequence ID" value="NZ_UPPP01000061.1"/>
</dbReference>
<feature type="domain" description="Leucyl-tRNA synthetase editing" evidence="14">
    <location>
        <begin position="221"/>
        <end position="408"/>
    </location>
</feature>